<comment type="caution">
    <text evidence="3">The sequence shown here is derived from an EMBL/GenBank/DDBJ whole genome shotgun (WGS) entry which is preliminary data.</text>
</comment>
<dbReference type="Gene3D" id="3.40.1440.10">
    <property type="entry name" value="GIY-YIG endonuclease"/>
    <property type="match status" value="1"/>
</dbReference>
<dbReference type="PROSITE" id="PS50164">
    <property type="entry name" value="GIY_YIG"/>
    <property type="match status" value="1"/>
</dbReference>
<proteinExistence type="inferred from homology"/>
<dbReference type="SUPFAM" id="SSF82771">
    <property type="entry name" value="GIY-YIG endonuclease"/>
    <property type="match status" value="1"/>
</dbReference>
<gene>
    <name evidence="3" type="ORF">UT63_C0069G0007</name>
</gene>
<protein>
    <submittedName>
        <fullName evidence="3">Excinuclease ABC subunit C</fullName>
    </submittedName>
</protein>
<dbReference type="EMBL" id="LBXN01000069">
    <property type="protein sequence ID" value="KKR31469.1"/>
    <property type="molecule type" value="Genomic_DNA"/>
</dbReference>
<evidence type="ECO:0000313" key="3">
    <source>
        <dbReference type="EMBL" id="KKR31469.1"/>
    </source>
</evidence>
<sequence length="88" mass="10330">MSGTVYILQSLVNLRYYIGSTSDFNRRIIEHQSGKSKYTKLIKPFKVVFRQEFASIIEARRIEYKLKKLKSRTIIEKIIKDGFIKLGS</sequence>
<evidence type="ECO:0000313" key="4">
    <source>
        <dbReference type="Proteomes" id="UP000034539"/>
    </source>
</evidence>
<dbReference type="PANTHER" id="PTHR34477:SF1">
    <property type="entry name" value="UPF0213 PROTEIN YHBQ"/>
    <property type="match status" value="1"/>
</dbReference>
<feature type="domain" description="GIY-YIG" evidence="2">
    <location>
        <begin position="1"/>
        <end position="77"/>
    </location>
</feature>
<dbReference type="PANTHER" id="PTHR34477">
    <property type="entry name" value="UPF0213 PROTEIN YHBQ"/>
    <property type="match status" value="1"/>
</dbReference>
<dbReference type="AlphaFoldDB" id="A0A0G0PTF8"/>
<dbReference type="InterPro" id="IPR000305">
    <property type="entry name" value="GIY-YIG_endonuc"/>
</dbReference>
<dbReference type="InterPro" id="IPR050190">
    <property type="entry name" value="UPF0213_domain"/>
</dbReference>
<name>A0A0G0PTF8_9BACT</name>
<reference evidence="3 4" key="1">
    <citation type="journal article" date="2015" name="Nature">
        <title>rRNA introns, odd ribosomes, and small enigmatic genomes across a large radiation of phyla.</title>
        <authorList>
            <person name="Brown C.T."/>
            <person name="Hug L.A."/>
            <person name="Thomas B.C."/>
            <person name="Sharon I."/>
            <person name="Castelle C.J."/>
            <person name="Singh A."/>
            <person name="Wilkins M.J."/>
            <person name="Williams K.H."/>
            <person name="Banfield J.F."/>
        </authorList>
    </citation>
    <scope>NUCLEOTIDE SEQUENCE [LARGE SCALE GENOMIC DNA]</scope>
</reference>
<accession>A0A0G0PTF8</accession>
<evidence type="ECO:0000259" key="2">
    <source>
        <dbReference type="PROSITE" id="PS50164"/>
    </source>
</evidence>
<dbReference type="InterPro" id="IPR035901">
    <property type="entry name" value="GIY-YIG_endonuc_sf"/>
</dbReference>
<comment type="similarity">
    <text evidence="1">Belongs to the UPF0213 family.</text>
</comment>
<dbReference type="Proteomes" id="UP000034539">
    <property type="component" value="Unassembled WGS sequence"/>
</dbReference>
<dbReference type="Pfam" id="PF01541">
    <property type="entry name" value="GIY-YIG"/>
    <property type="match status" value="1"/>
</dbReference>
<organism evidence="3 4">
    <name type="scientific">Candidatus Gottesmanbacteria bacterium GW2011_GWC2_39_8</name>
    <dbReference type="NCBI Taxonomy" id="1618450"/>
    <lineage>
        <taxon>Bacteria</taxon>
        <taxon>Candidatus Gottesmaniibacteriota</taxon>
    </lineage>
</organism>
<evidence type="ECO:0000256" key="1">
    <source>
        <dbReference type="ARBA" id="ARBA00007435"/>
    </source>
</evidence>